<gene>
    <name evidence="2" type="ORF">Sps_01177</name>
</gene>
<evidence type="ECO:0000256" key="1">
    <source>
        <dbReference type="SAM" id="MobiDB-lite"/>
    </source>
</evidence>
<organism evidence="2 3">
    <name type="scientific">Shewanella psychrophila</name>
    <dbReference type="NCBI Taxonomy" id="225848"/>
    <lineage>
        <taxon>Bacteria</taxon>
        <taxon>Pseudomonadati</taxon>
        <taxon>Pseudomonadota</taxon>
        <taxon>Gammaproteobacteria</taxon>
        <taxon>Alteromonadales</taxon>
        <taxon>Shewanellaceae</taxon>
        <taxon>Shewanella</taxon>
    </lineage>
</organism>
<dbReference type="EMBL" id="CP014782">
    <property type="protein sequence ID" value="AQS36349.1"/>
    <property type="molecule type" value="Genomic_DNA"/>
</dbReference>
<dbReference type="OrthoDB" id="9812722at2"/>
<dbReference type="InterPro" id="IPR021973">
    <property type="entry name" value="SprA-related"/>
</dbReference>
<feature type="compositionally biased region" description="Polar residues" evidence="1">
    <location>
        <begin position="145"/>
        <end position="173"/>
    </location>
</feature>
<feature type="compositionally biased region" description="Polar residues" evidence="1">
    <location>
        <begin position="249"/>
        <end position="262"/>
    </location>
</feature>
<dbReference type="RefSeq" id="WP_077751675.1">
    <property type="nucleotide sequence ID" value="NZ_CP014782.1"/>
</dbReference>
<sequence length="460" mass="48610">MLGVSASPDIPVGARVSPISLSANSAETSSVTSTKLSAQVATPIPTINSPAHLKSTDSTLGLDKTVRLHSSNIVDLSRGPSDLVSEINFGVNSTSISNSSDSNLSGNLSGSNSSQVSFSLNLGPLSVAGLVKGTGHGTEAFPRFSSHNAMSEPQSNISPFDHSQANKGQGQEVNQERRNTGAFPSDGVGEDEKEAIFRPFAGAEQVANTDEPDTKNEEAKREAIVLLEQQLLQELSSRDAEVKAHEQAHSTVGGNLAQSPQFSYEKGSDGRRYAVDGEVQIDIAVVVGDPLATVNKMKKVYAAAMAPTNPSMADIRVASEALKKLNDAKAQLIDVRQEKPLNLDEMKPLISAESAIRGQVIPEPHKPQVFGEIDENGVISSSLVDSPSSLDDVFTLSPLIERINEQIPSSADPSSEASSESPPVELSTGTLSFGAERVAKHYATNAFTQDAKADSFYQSV</sequence>
<dbReference type="Pfam" id="PF12118">
    <property type="entry name" value="SprA-related"/>
    <property type="match status" value="1"/>
</dbReference>
<keyword evidence="3" id="KW-1185">Reference proteome</keyword>
<dbReference type="Proteomes" id="UP000189545">
    <property type="component" value="Chromosome"/>
</dbReference>
<evidence type="ECO:0000313" key="3">
    <source>
        <dbReference type="Proteomes" id="UP000189545"/>
    </source>
</evidence>
<accession>A0A1S6HLG8</accession>
<dbReference type="STRING" id="225848.Sps_01177"/>
<evidence type="ECO:0000313" key="2">
    <source>
        <dbReference type="EMBL" id="AQS36349.1"/>
    </source>
</evidence>
<dbReference type="KEGG" id="spsw:Sps_01177"/>
<protein>
    <submittedName>
        <fullName evidence="2">SprA-related family</fullName>
    </submittedName>
</protein>
<feature type="compositionally biased region" description="Low complexity" evidence="1">
    <location>
        <begin position="408"/>
        <end position="423"/>
    </location>
</feature>
<proteinExistence type="predicted"/>
<reference evidence="2 3" key="1">
    <citation type="submission" date="2016-03" db="EMBL/GenBank/DDBJ databases">
        <title>Complete genome sequence of Shewanella psychrophila WP2, a deep sea bacterium isolated from west Pacific sediment.</title>
        <authorList>
            <person name="Xu G."/>
            <person name="Jian H."/>
        </authorList>
    </citation>
    <scope>NUCLEOTIDE SEQUENCE [LARGE SCALE GENOMIC DNA]</scope>
    <source>
        <strain evidence="2 3">WP2</strain>
    </source>
</reference>
<name>A0A1S6HLG8_9GAMM</name>
<dbReference type="AlphaFoldDB" id="A0A1S6HLG8"/>
<feature type="region of interest" description="Disordered" evidence="1">
    <location>
        <begin position="95"/>
        <end position="115"/>
    </location>
</feature>
<feature type="region of interest" description="Disordered" evidence="1">
    <location>
        <begin position="246"/>
        <end position="269"/>
    </location>
</feature>
<feature type="region of interest" description="Disordered" evidence="1">
    <location>
        <begin position="407"/>
        <end position="429"/>
    </location>
</feature>
<feature type="region of interest" description="Disordered" evidence="1">
    <location>
        <begin position="139"/>
        <end position="191"/>
    </location>
</feature>